<evidence type="ECO:0000313" key="3">
    <source>
        <dbReference type="Proteomes" id="UP001177023"/>
    </source>
</evidence>
<feature type="non-terminal residue" evidence="2">
    <location>
        <position position="83"/>
    </location>
</feature>
<feature type="region of interest" description="Disordered" evidence="1">
    <location>
        <begin position="1"/>
        <end position="24"/>
    </location>
</feature>
<gene>
    <name evidence="2" type="ORF">MSPICULIGERA_LOCUS22504</name>
</gene>
<reference evidence="2" key="1">
    <citation type="submission" date="2023-06" db="EMBL/GenBank/DDBJ databases">
        <authorList>
            <person name="Delattre M."/>
        </authorList>
    </citation>
    <scope>NUCLEOTIDE SEQUENCE</scope>
    <source>
        <strain evidence="2">AF72</strain>
    </source>
</reference>
<protein>
    <submittedName>
        <fullName evidence="2">Uncharacterized protein</fullName>
    </submittedName>
</protein>
<keyword evidence="3" id="KW-1185">Reference proteome</keyword>
<dbReference type="Proteomes" id="UP001177023">
    <property type="component" value="Unassembled WGS sequence"/>
</dbReference>
<sequence length="83" mass="9189">MRPPRVRAGTTTRPFGERQKMSDGASTIGFQGDAIWAQERVVDGIRFQHVECTAAELERCVQLAADQLWYYSPGCGGVDWSVA</sequence>
<evidence type="ECO:0000313" key="2">
    <source>
        <dbReference type="EMBL" id="CAJ0584447.1"/>
    </source>
</evidence>
<dbReference type="AlphaFoldDB" id="A0AA36GDF3"/>
<evidence type="ECO:0000256" key="1">
    <source>
        <dbReference type="SAM" id="MobiDB-lite"/>
    </source>
</evidence>
<dbReference type="EMBL" id="CATQJA010002695">
    <property type="protein sequence ID" value="CAJ0584447.1"/>
    <property type="molecule type" value="Genomic_DNA"/>
</dbReference>
<accession>A0AA36GDF3</accession>
<name>A0AA36GDF3_9BILA</name>
<comment type="caution">
    <text evidence="2">The sequence shown here is derived from an EMBL/GenBank/DDBJ whole genome shotgun (WGS) entry which is preliminary data.</text>
</comment>
<organism evidence="2 3">
    <name type="scientific">Mesorhabditis spiculigera</name>
    <dbReference type="NCBI Taxonomy" id="96644"/>
    <lineage>
        <taxon>Eukaryota</taxon>
        <taxon>Metazoa</taxon>
        <taxon>Ecdysozoa</taxon>
        <taxon>Nematoda</taxon>
        <taxon>Chromadorea</taxon>
        <taxon>Rhabditida</taxon>
        <taxon>Rhabditina</taxon>
        <taxon>Rhabditomorpha</taxon>
        <taxon>Rhabditoidea</taxon>
        <taxon>Rhabditidae</taxon>
        <taxon>Mesorhabditinae</taxon>
        <taxon>Mesorhabditis</taxon>
    </lineage>
</organism>
<proteinExistence type="predicted"/>